<proteinExistence type="predicted"/>
<dbReference type="EMBL" id="JAFLVR010000012">
    <property type="protein sequence ID" value="MBO0451839.1"/>
    <property type="molecule type" value="Genomic_DNA"/>
</dbReference>
<keyword evidence="2" id="KW-1185">Reference proteome</keyword>
<reference evidence="1 2" key="1">
    <citation type="submission" date="2021-03" db="EMBL/GenBank/DDBJ databases">
        <title>Enterococcal diversity collection.</title>
        <authorList>
            <person name="Gilmore M.S."/>
            <person name="Schwartzman J."/>
            <person name="Van Tyne D."/>
            <person name="Martin M."/>
            <person name="Earl A.M."/>
            <person name="Manson A.L."/>
            <person name="Straub T."/>
            <person name="Salamzade R."/>
            <person name="Saavedra J."/>
            <person name="Lebreton F."/>
            <person name="Prichula J."/>
            <person name="Schaufler K."/>
            <person name="Gaca A."/>
            <person name="Sgardioli B."/>
            <person name="Wagenaar J."/>
            <person name="Strong T."/>
        </authorList>
    </citation>
    <scope>NUCLEOTIDE SEQUENCE [LARGE SCALE GENOMIC DNA]</scope>
    <source>
        <strain evidence="1 2">MJM16</strain>
    </source>
</reference>
<dbReference type="RefSeq" id="WP_207107619.1">
    <property type="nucleotide sequence ID" value="NZ_JAFLVR010000012.1"/>
</dbReference>
<evidence type="ECO:0000313" key="1">
    <source>
        <dbReference type="EMBL" id="MBO0451839.1"/>
    </source>
</evidence>
<organism evidence="1 2">
    <name type="scientific">Candidatus Enterococcus murrayae</name>
    <dbReference type="NCBI Taxonomy" id="2815321"/>
    <lineage>
        <taxon>Bacteria</taxon>
        <taxon>Bacillati</taxon>
        <taxon>Bacillota</taxon>
        <taxon>Bacilli</taxon>
        <taxon>Lactobacillales</taxon>
        <taxon>Enterococcaceae</taxon>
        <taxon>Enterococcus</taxon>
    </lineage>
</organism>
<protein>
    <submittedName>
        <fullName evidence="1">Uncharacterized protein</fullName>
    </submittedName>
</protein>
<accession>A0ABS3HEF4</accession>
<evidence type="ECO:0000313" key="2">
    <source>
        <dbReference type="Proteomes" id="UP000664495"/>
    </source>
</evidence>
<name>A0ABS3HEF4_9ENTE</name>
<gene>
    <name evidence="1" type="ORF">JZO85_06125</name>
</gene>
<sequence length="1118" mass="124914">MKNNSNTTRYLKGAVIATVLASPLLYSTHYFAKENDHVKVVNTEKHQPTLLDLDAQTKLDAIEPTMNLNTGFTDTFRTLTADGDVLHVSTKGRSGFSAGVGAQFKQEIFIDPEIADEFFSTPNYEKYIRGTVTRPSGLGTTTNKIEGDLWNKKTGLFNSETMYYEANGQKIVYKSPNFTVNLSSVTLQTDLYIDLGQWHKDTNRLVERKDSYSIRSRSSSADFITIGGKGSIVSVVNGESILDSWIENPVEDTTMYRLEEQPSFFYGNGLQDEKNEHETDYVIELAVNNQPYREIAMDEKGDWEFDFGTYLKDSDVVSARVKGTEKYTNNNGKVNTKYSDFVYAINETDIVPWKDWKVEAPAIAQAYEEEFLVQMTTPVQNRQLNRSYQLEVTLNGEEIYKKENIKDDVDVVVPYIDGLKDGDVVEATITGKQSGEADKTAKSQMVVVKEETDGYEDWEVQPAVFKNTFSAAETIISGFIPIQNHAGERTYDYELYVNDTLVDSEKDIEAVLKSYPFEAEVDELAPNDVVKVVVIGHQDKKADKVVETTQVVNDKTDWNDWKITTPTLNEVTDADHALTGNTGSQSTEFGRTYAIEAFVNQKSVGTIDVEADKEFKFDLPQDVKLAENDEVAIKVIGSQAGREDKYSEEAKRTVTEASNYTGWKINQPTLNSVKSTDEELTGSIGSQDTEFGRTYELEAFVNEESIGKIDAEAGKEFKFTLPKEVKLADGDEVAVQVIGYQADKKDKTSEKVTVKVEDTSDYDEWVVEEASLNELFEHDATISGHIPQEDSNFDRNYDLVVRINGEEITSTAVISDTDYKATLPKSIDLKENDEVSVQVIGHQPDKEDKASEETKMTVAKKSYPTTSKFEIGYWENFGLVYEGKIENEGWDLSDAARVTKTANLIDAETKQVAAKLDVANTDWYQEGRFNGYQIIASNDVLGALDEGTYTIQMTVAIDGEVVEETELDLTQMISRMGPIHDNYADLEKVVVKSNTVQPKVIGNRPGISITKNSTDSIKLVNKYWNKENQLVFEGYLDSETARSGSSKNLVVTNKDGEVVYEKASLTSAPSSWGLPTGISDEESFQAIIPEEFSDQAAFTFALVVNDDNGQELFNGTFG</sequence>
<comment type="caution">
    <text evidence="1">The sequence shown here is derived from an EMBL/GenBank/DDBJ whole genome shotgun (WGS) entry which is preliminary data.</text>
</comment>
<dbReference type="Proteomes" id="UP000664495">
    <property type="component" value="Unassembled WGS sequence"/>
</dbReference>